<organism evidence="1 2">
    <name type="scientific">Dreissena polymorpha</name>
    <name type="common">Zebra mussel</name>
    <name type="synonym">Mytilus polymorpha</name>
    <dbReference type="NCBI Taxonomy" id="45954"/>
    <lineage>
        <taxon>Eukaryota</taxon>
        <taxon>Metazoa</taxon>
        <taxon>Spiralia</taxon>
        <taxon>Lophotrochozoa</taxon>
        <taxon>Mollusca</taxon>
        <taxon>Bivalvia</taxon>
        <taxon>Autobranchia</taxon>
        <taxon>Heteroconchia</taxon>
        <taxon>Euheterodonta</taxon>
        <taxon>Imparidentia</taxon>
        <taxon>Neoheterodontei</taxon>
        <taxon>Myida</taxon>
        <taxon>Dreissenoidea</taxon>
        <taxon>Dreissenidae</taxon>
        <taxon>Dreissena</taxon>
    </lineage>
</organism>
<name>A0A9D4FFC8_DREPO</name>
<keyword evidence="2" id="KW-1185">Reference proteome</keyword>
<evidence type="ECO:0000313" key="2">
    <source>
        <dbReference type="Proteomes" id="UP000828390"/>
    </source>
</evidence>
<protein>
    <submittedName>
        <fullName evidence="1">Uncharacterized protein</fullName>
    </submittedName>
</protein>
<dbReference type="AlphaFoldDB" id="A0A9D4FFC8"/>
<dbReference type="EMBL" id="JAIWYP010000007">
    <property type="protein sequence ID" value="KAH3794807.1"/>
    <property type="molecule type" value="Genomic_DNA"/>
</dbReference>
<dbReference type="Proteomes" id="UP000828390">
    <property type="component" value="Unassembled WGS sequence"/>
</dbReference>
<sequence length="58" mass="6310">MIWDMGLHLNNRLSGQLGPDAKLHFLTQDLGANAQLVLPAGRSHTEPGAQYFLGQGPR</sequence>
<reference evidence="1" key="1">
    <citation type="journal article" date="2019" name="bioRxiv">
        <title>The Genome of the Zebra Mussel, Dreissena polymorpha: A Resource for Invasive Species Research.</title>
        <authorList>
            <person name="McCartney M.A."/>
            <person name="Auch B."/>
            <person name="Kono T."/>
            <person name="Mallez S."/>
            <person name="Zhang Y."/>
            <person name="Obille A."/>
            <person name="Becker A."/>
            <person name="Abrahante J.E."/>
            <person name="Garbe J."/>
            <person name="Badalamenti J.P."/>
            <person name="Herman A."/>
            <person name="Mangelson H."/>
            <person name="Liachko I."/>
            <person name="Sullivan S."/>
            <person name="Sone E.D."/>
            <person name="Koren S."/>
            <person name="Silverstein K.A.T."/>
            <person name="Beckman K.B."/>
            <person name="Gohl D.M."/>
        </authorList>
    </citation>
    <scope>NUCLEOTIDE SEQUENCE</scope>
    <source>
        <strain evidence="1">Duluth1</strain>
        <tissue evidence="1">Whole animal</tissue>
    </source>
</reference>
<accession>A0A9D4FFC8</accession>
<evidence type="ECO:0000313" key="1">
    <source>
        <dbReference type="EMBL" id="KAH3794807.1"/>
    </source>
</evidence>
<comment type="caution">
    <text evidence="1">The sequence shown here is derived from an EMBL/GenBank/DDBJ whole genome shotgun (WGS) entry which is preliminary data.</text>
</comment>
<proteinExistence type="predicted"/>
<gene>
    <name evidence="1" type="ORF">DPMN_148346</name>
</gene>
<reference evidence="1" key="2">
    <citation type="submission" date="2020-11" db="EMBL/GenBank/DDBJ databases">
        <authorList>
            <person name="McCartney M.A."/>
            <person name="Auch B."/>
            <person name="Kono T."/>
            <person name="Mallez S."/>
            <person name="Becker A."/>
            <person name="Gohl D.M."/>
            <person name="Silverstein K.A.T."/>
            <person name="Koren S."/>
            <person name="Bechman K.B."/>
            <person name="Herman A."/>
            <person name="Abrahante J.E."/>
            <person name="Garbe J."/>
        </authorList>
    </citation>
    <scope>NUCLEOTIDE SEQUENCE</scope>
    <source>
        <strain evidence="1">Duluth1</strain>
        <tissue evidence="1">Whole animal</tissue>
    </source>
</reference>